<evidence type="ECO:0000256" key="11">
    <source>
        <dbReference type="SAM" id="Phobius"/>
    </source>
</evidence>
<dbReference type="Gene3D" id="3.30.420.40">
    <property type="match status" value="1"/>
</dbReference>
<dbReference type="InterPro" id="IPR023395">
    <property type="entry name" value="MCP_dom_sf"/>
</dbReference>
<dbReference type="PANTHER" id="PTHR45939">
    <property type="entry name" value="PEROXISOMAL MEMBRANE PROTEIN PMP34-RELATED"/>
    <property type="match status" value="1"/>
</dbReference>
<dbReference type="GO" id="GO:0016020">
    <property type="term" value="C:membrane"/>
    <property type="evidence" value="ECO:0007669"/>
    <property type="project" value="UniProtKB-SubCell"/>
</dbReference>
<dbReference type="Pfam" id="PF00153">
    <property type="entry name" value="Mito_carr"/>
    <property type="match status" value="2"/>
</dbReference>
<comment type="subcellular location">
    <subcellularLocation>
        <location evidence="1">Membrane</location>
        <topology evidence="1">Multi-pass membrane protein</topology>
    </subcellularLocation>
</comment>
<evidence type="ECO:0000256" key="6">
    <source>
        <dbReference type="ARBA" id="ARBA00022989"/>
    </source>
</evidence>
<feature type="compositionally biased region" description="Polar residues" evidence="10">
    <location>
        <begin position="574"/>
        <end position="586"/>
    </location>
</feature>
<keyword evidence="6 11" id="KW-1133">Transmembrane helix</keyword>
<evidence type="ECO:0000256" key="8">
    <source>
        <dbReference type="PROSITE-ProRule" id="PRU00282"/>
    </source>
</evidence>
<feature type="compositionally biased region" description="Acidic residues" evidence="10">
    <location>
        <begin position="530"/>
        <end position="549"/>
    </location>
</feature>
<evidence type="ECO:0000256" key="5">
    <source>
        <dbReference type="ARBA" id="ARBA00022737"/>
    </source>
</evidence>
<comment type="similarity">
    <text evidence="2">Belongs to the mitochondrial carrier (TC 2.A.29) family.</text>
</comment>
<evidence type="ECO:0000256" key="9">
    <source>
        <dbReference type="RuleBase" id="RU000487"/>
    </source>
</evidence>
<evidence type="ECO:0000256" key="3">
    <source>
        <dbReference type="ARBA" id="ARBA00022448"/>
    </source>
</evidence>
<dbReference type="Pfam" id="PF00022">
    <property type="entry name" value="Actin"/>
    <property type="match status" value="1"/>
</dbReference>
<comment type="similarity">
    <text evidence="9">Belongs to the actin family.</text>
</comment>
<feature type="repeat" description="Solcar" evidence="8">
    <location>
        <begin position="34"/>
        <end position="131"/>
    </location>
</feature>
<comment type="caution">
    <text evidence="12">The sequence shown here is derived from an EMBL/GenBank/DDBJ whole genome shotgun (WGS) entry which is preliminary data.</text>
</comment>
<dbReference type="SUPFAM" id="SSF103506">
    <property type="entry name" value="Mitochondrial carrier"/>
    <property type="match status" value="1"/>
</dbReference>
<dbReference type="EMBL" id="JANIEX010001900">
    <property type="protein sequence ID" value="KAJ3553542.1"/>
    <property type="molecule type" value="Genomic_DNA"/>
</dbReference>
<evidence type="ECO:0000256" key="7">
    <source>
        <dbReference type="ARBA" id="ARBA00023136"/>
    </source>
</evidence>
<dbReference type="Proteomes" id="UP001213000">
    <property type="component" value="Unassembled WGS sequence"/>
</dbReference>
<evidence type="ECO:0008006" key="14">
    <source>
        <dbReference type="Google" id="ProtNLM"/>
    </source>
</evidence>
<dbReference type="InterPro" id="IPR004000">
    <property type="entry name" value="Actin"/>
</dbReference>
<feature type="compositionally biased region" description="Basic residues" evidence="10">
    <location>
        <begin position="633"/>
        <end position="645"/>
    </location>
</feature>
<sequence length="645" mass="70862">MTEYAYFFFYSFVRGAYIKRLTSKLPPGTKLPPLSTAAELLLGAVAGALAQIFTIPVAVIATRQQVGRIEKKNNASPSQDNAKTDDSFLSVAREIVEEEGVTGLWLGIKPGLVLTVNPAITYGVFERVKSLVLLARNSNSTKMSPGLNFLVGALSKTLATIVTYPYIMAKVRIQARSADDDDAEERNELPPPAHAPHHTHNKHIGAIGILKRVWKREGFLGWYQGMQAQIIKAVLSQGLCTGSNSTMSSPTTPTARTAVNPRTPATTRISSTHIIQASPHYTTTRRHSLYGVEDRVIIDPGSRIWKVGFSGEGKPRDVFYAVGANDTLWKLSRATDAQERAEEDRMLEILLQKCLRSVFHSSLMTDPKARKVILVEHPLMPLYIKDLIAKILFDNQVPSVSFASSHLLSLLAVGRITGLVVDSGHLESVALPIFASRPLFPQLRTTPLAGAKLTEHLRALLLMFATYLPPLATLGSTTTVPDSERATRVPQEILTDELVEEIKTRCCFVSNVMPDLGEDPTPLQQPTAEEQMDEDDEKEKEDGQEDSELEVPASDSVAPSESEFSTEDSDTPTPSQAEPSEASQSGRPRAPFSPGSAPSEGHLRAIANLYKWHSRANPIHLRVHPSPAPTNWHRSRHVNHPRLDT</sequence>
<organism evidence="12 13">
    <name type="scientific">Leucocoprinus birnbaumii</name>
    <dbReference type="NCBI Taxonomy" id="56174"/>
    <lineage>
        <taxon>Eukaryota</taxon>
        <taxon>Fungi</taxon>
        <taxon>Dikarya</taxon>
        <taxon>Basidiomycota</taxon>
        <taxon>Agaricomycotina</taxon>
        <taxon>Agaricomycetes</taxon>
        <taxon>Agaricomycetidae</taxon>
        <taxon>Agaricales</taxon>
        <taxon>Agaricineae</taxon>
        <taxon>Agaricaceae</taxon>
        <taxon>Leucocoprinus</taxon>
    </lineage>
</organism>
<feature type="repeat" description="Solcar" evidence="8">
    <location>
        <begin position="143"/>
        <end position="250"/>
    </location>
</feature>
<keyword evidence="7 8" id="KW-0472">Membrane</keyword>
<feature type="region of interest" description="Disordered" evidence="10">
    <location>
        <begin position="621"/>
        <end position="645"/>
    </location>
</feature>
<evidence type="ECO:0000313" key="12">
    <source>
        <dbReference type="EMBL" id="KAJ3553542.1"/>
    </source>
</evidence>
<protein>
    <recommendedName>
        <fullName evidence="14">Mitochondrial carrier</fullName>
    </recommendedName>
</protein>
<keyword evidence="5" id="KW-0677">Repeat</keyword>
<dbReference type="PANTHER" id="PTHR45939:SF1">
    <property type="entry name" value="MITOCHONDRIAL THIAMINE PYROPHOSPHATE CARRIER 1-RELATED"/>
    <property type="match status" value="1"/>
</dbReference>
<dbReference type="PROSITE" id="PS50920">
    <property type="entry name" value="SOLCAR"/>
    <property type="match status" value="2"/>
</dbReference>
<dbReference type="InterPro" id="IPR018108">
    <property type="entry name" value="MCP_transmembrane"/>
</dbReference>
<evidence type="ECO:0000256" key="4">
    <source>
        <dbReference type="ARBA" id="ARBA00022692"/>
    </source>
</evidence>
<evidence type="ECO:0000256" key="10">
    <source>
        <dbReference type="SAM" id="MobiDB-lite"/>
    </source>
</evidence>
<keyword evidence="3" id="KW-0813">Transport</keyword>
<proteinExistence type="inferred from homology"/>
<feature type="transmembrane region" description="Helical" evidence="11">
    <location>
        <begin position="146"/>
        <end position="167"/>
    </location>
</feature>
<keyword evidence="4 8" id="KW-0812">Transmembrane</keyword>
<dbReference type="Gene3D" id="1.50.40.10">
    <property type="entry name" value="Mitochondrial carrier domain"/>
    <property type="match status" value="1"/>
</dbReference>
<reference evidence="12" key="1">
    <citation type="submission" date="2022-07" db="EMBL/GenBank/DDBJ databases">
        <title>Genome Sequence of Leucocoprinus birnbaumii.</title>
        <authorList>
            <person name="Buettner E."/>
        </authorList>
    </citation>
    <scope>NUCLEOTIDE SEQUENCE</scope>
    <source>
        <strain evidence="12">VT141</strain>
    </source>
</reference>
<feature type="region of interest" description="Disordered" evidence="10">
    <location>
        <begin position="513"/>
        <end position="600"/>
    </location>
</feature>
<gene>
    <name evidence="12" type="ORF">NP233_g12620</name>
</gene>
<dbReference type="InterPro" id="IPR052217">
    <property type="entry name" value="Mito/Peroxisomal_Carrier"/>
</dbReference>
<evidence type="ECO:0000313" key="13">
    <source>
        <dbReference type="Proteomes" id="UP001213000"/>
    </source>
</evidence>
<evidence type="ECO:0000256" key="1">
    <source>
        <dbReference type="ARBA" id="ARBA00004141"/>
    </source>
</evidence>
<accession>A0AAD5VGN0</accession>
<dbReference type="AlphaFoldDB" id="A0AAD5VGN0"/>
<feature type="region of interest" description="Disordered" evidence="10">
    <location>
        <begin position="178"/>
        <end position="201"/>
    </location>
</feature>
<name>A0AAD5VGN0_9AGAR</name>
<dbReference type="InterPro" id="IPR043129">
    <property type="entry name" value="ATPase_NBD"/>
</dbReference>
<dbReference type="SUPFAM" id="SSF53067">
    <property type="entry name" value="Actin-like ATPase domain"/>
    <property type="match status" value="2"/>
</dbReference>
<dbReference type="SMART" id="SM00268">
    <property type="entry name" value="ACTIN"/>
    <property type="match status" value="1"/>
</dbReference>
<feature type="transmembrane region" description="Helical" evidence="11">
    <location>
        <begin position="40"/>
        <end position="62"/>
    </location>
</feature>
<dbReference type="GO" id="GO:0015217">
    <property type="term" value="F:ADP transmembrane transporter activity"/>
    <property type="evidence" value="ECO:0007669"/>
    <property type="project" value="TreeGrafter"/>
</dbReference>
<evidence type="ECO:0000256" key="2">
    <source>
        <dbReference type="ARBA" id="ARBA00006375"/>
    </source>
</evidence>
<keyword evidence="13" id="KW-1185">Reference proteome</keyword>